<protein>
    <recommendedName>
        <fullName evidence="1">Heterokaryon incompatibility domain-containing protein</fullName>
    </recommendedName>
</protein>
<keyword evidence="3" id="KW-1185">Reference proteome</keyword>
<dbReference type="PANTHER" id="PTHR24148:SF64">
    <property type="entry name" value="HETEROKARYON INCOMPATIBILITY DOMAIN-CONTAINING PROTEIN"/>
    <property type="match status" value="1"/>
</dbReference>
<dbReference type="EMBL" id="ML977357">
    <property type="protein sequence ID" value="KAF2107017.1"/>
    <property type="molecule type" value="Genomic_DNA"/>
</dbReference>
<sequence>MKALDVAKNVVQHRGIGQEGVHSRGGGDNVGSVAQQKSWKAARQLSLLVFFSTPIITVTQPSQIGFGTVIPDVHHFILRGTPSPGPFAPVLYPSKDGPIRGTLIEGALDDPQQPGHNALSSVWGPKKPECCIMCDAHFISITQNCHDALMRIWSKKRPKNVPVDAVCIDQISIEERDQQAKQMGGIYRATDPHMVNGGISWQIVTHEYFKRLWPIQEAAFFRSCQILGNNAKISFDNFKEASKGRLLHHRPGNGFGDKAAFDVVPLLFLHEFCRSYIRVLNHSKTEDYEPTPDRWFAEWEELMLHGATDPKDKASRQRIQTTQNQWSFSTLKLSLTQFTTAIRFSAAKGIQCLPHISDDRRTLTVQGVSLGVLQALGYPVRLKKIKSSTEYVENPALQYVLAFQHWLQVFKSWNVIASVCNTMHGAESYVRPTQEDFFRVPAALFPFTADQEFRNNVSIEEVWPEIANAHTGAAEDALQLLREDGNGECDINRRKILEQCILSSLVPFCRIQNSFEYLTRLGENAEDQVMFPTENLLGVGYCTIHAGDSLVLVKDAPCPFLIRPAGKDRQLVAAAFVAGVLDGELWPDNEDGLETFTLV</sequence>
<dbReference type="Proteomes" id="UP000799770">
    <property type="component" value="Unassembled WGS sequence"/>
</dbReference>
<organism evidence="2 3">
    <name type="scientific">Lophiotrema nucula</name>
    <dbReference type="NCBI Taxonomy" id="690887"/>
    <lineage>
        <taxon>Eukaryota</taxon>
        <taxon>Fungi</taxon>
        <taxon>Dikarya</taxon>
        <taxon>Ascomycota</taxon>
        <taxon>Pezizomycotina</taxon>
        <taxon>Dothideomycetes</taxon>
        <taxon>Pleosporomycetidae</taxon>
        <taxon>Pleosporales</taxon>
        <taxon>Lophiotremataceae</taxon>
        <taxon>Lophiotrema</taxon>
    </lineage>
</organism>
<dbReference type="PANTHER" id="PTHR24148">
    <property type="entry name" value="ANKYRIN REPEAT DOMAIN-CONTAINING PROTEIN 39 HOMOLOG-RELATED"/>
    <property type="match status" value="1"/>
</dbReference>
<dbReference type="Pfam" id="PF06985">
    <property type="entry name" value="HET"/>
    <property type="match status" value="1"/>
</dbReference>
<accession>A0A6A5YL00</accession>
<feature type="domain" description="Heterokaryon incompatibility" evidence="1">
    <location>
        <begin position="117"/>
        <end position="191"/>
    </location>
</feature>
<dbReference type="OrthoDB" id="2157530at2759"/>
<proteinExistence type="predicted"/>
<evidence type="ECO:0000313" key="2">
    <source>
        <dbReference type="EMBL" id="KAF2107017.1"/>
    </source>
</evidence>
<name>A0A6A5YL00_9PLEO</name>
<reference evidence="2" key="1">
    <citation type="journal article" date="2020" name="Stud. Mycol.">
        <title>101 Dothideomycetes genomes: a test case for predicting lifestyles and emergence of pathogens.</title>
        <authorList>
            <person name="Haridas S."/>
            <person name="Albert R."/>
            <person name="Binder M."/>
            <person name="Bloem J."/>
            <person name="Labutti K."/>
            <person name="Salamov A."/>
            <person name="Andreopoulos B."/>
            <person name="Baker S."/>
            <person name="Barry K."/>
            <person name="Bills G."/>
            <person name="Bluhm B."/>
            <person name="Cannon C."/>
            <person name="Castanera R."/>
            <person name="Culley D."/>
            <person name="Daum C."/>
            <person name="Ezra D."/>
            <person name="Gonzalez J."/>
            <person name="Henrissat B."/>
            <person name="Kuo A."/>
            <person name="Liang C."/>
            <person name="Lipzen A."/>
            <person name="Lutzoni F."/>
            <person name="Magnuson J."/>
            <person name="Mondo S."/>
            <person name="Nolan M."/>
            <person name="Ohm R."/>
            <person name="Pangilinan J."/>
            <person name="Park H.-J."/>
            <person name="Ramirez L."/>
            <person name="Alfaro M."/>
            <person name="Sun H."/>
            <person name="Tritt A."/>
            <person name="Yoshinaga Y."/>
            <person name="Zwiers L.-H."/>
            <person name="Turgeon B."/>
            <person name="Goodwin S."/>
            <person name="Spatafora J."/>
            <person name="Crous P."/>
            <person name="Grigoriev I."/>
        </authorList>
    </citation>
    <scope>NUCLEOTIDE SEQUENCE</scope>
    <source>
        <strain evidence="2">CBS 627.86</strain>
    </source>
</reference>
<evidence type="ECO:0000313" key="3">
    <source>
        <dbReference type="Proteomes" id="UP000799770"/>
    </source>
</evidence>
<dbReference type="InterPro" id="IPR052895">
    <property type="entry name" value="HetReg/Transcr_Mod"/>
</dbReference>
<evidence type="ECO:0000259" key="1">
    <source>
        <dbReference type="Pfam" id="PF06985"/>
    </source>
</evidence>
<dbReference type="InterPro" id="IPR010730">
    <property type="entry name" value="HET"/>
</dbReference>
<gene>
    <name evidence="2" type="ORF">BDV96DRAFT_673721</name>
</gene>
<dbReference type="AlphaFoldDB" id="A0A6A5YL00"/>